<dbReference type="PROSITE" id="PS51448">
    <property type="entry name" value="P_TREFOIL_2"/>
    <property type="match status" value="1"/>
</dbReference>
<dbReference type="Gene3D" id="4.10.110.10">
    <property type="entry name" value="Spasmolytic Protein, domain 1"/>
    <property type="match status" value="1"/>
</dbReference>
<dbReference type="SMART" id="SM00018">
    <property type="entry name" value="PD"/>
    <property type="match status" value="1"/>
</dbReference>
<name>A0A016SJH6_9BILA</name>
<evidence type="ECO:0000313" key="6">
    <source>
        <dbReference type="Proteomes" id="UP000024635"/>
    </source>
</evidence>
<accession>A0A016SJH6</accession>
<dbReference type="InterPro" id="IPR044913">
    <property type="entry name" value="P_trefoil_dom_sf"/>
</dbReference>
<sequence length="112" mass="12880">MEITIQFITWALFCCLFWTEGVRFDCYPEQGASPENCNARGCIWQPTDEKTVPWCFMKNDHGYTKIGKEESFIKLKKNGSAKSPWSNDINEIFFAANMIGKTLNVKIFVPGR</sequence>
<evidence type="ECO:0000256" key="3">
    <source>
        <dbReference type="SAM" id="SignalP"/>
    </source>
</evidence>
<evidence type="ECO:0000256" key="2">
    <source>
        <dbReference type="PROSITE-ProRule" id="PRU00779"/>
    </source>
</evidence>
<keyword evidence="6" id="KW-1185">Reference proteome</keyword>
<protein>
    <recommendedName>
        <fullName evidence="4">P-type domain-containing protein</fullName>
    </recommendedName>
</protein>
<dbReference type="Proteomes" id="UP000024635">
    <property type="component" value="Unassembled WGS sequence"/>
</dbReference>
<feature type="chain" id="PRO_5001486837" description="P-type domain-containing protein" evidence="3">
    <location>
        <begin position="22"/>
        <end position="112"/>
    </location>
</feature>
<dbReference type="Pfam" id="PF00088">
    <property type="entry name" value="Trefoil"/>
    <property type="match status" value="1"/>
</dbReference>
<feature type="signal peptide" evidence="3">
    <location>
        <begin position="1"/>
        <end position="21"/>
    </location>
</feature>
<gene>
    <name evidence="5" type="primary">Acey_s0213.g2294</name>
    <name evidence="5" type="ORF">Y032_0213g2294</name>
</gene>
<evidence type="ECO:0000256" key="1">
    <source>
        <dbReference type="ARBA" id="ARBA00023157"/>
    </source>
</evidence>
<dbReference type="AlphaFoldDB" id="A0A016SJH6"/>
<dbReference type="SUPFAM" id="SSF57492">
    <property type="entry name" value="Trefoil"/>
    <property type="match status" value="1"/>
</dbReference>
<comment type="caution">
    <text evidence="5">The sequence shown here is derived from an EMBL/GenBank/DDBJ whole genome shotgun (WGS) entry which is preliminary data.</text>
</comment>
<dbReference type="EMBL" id="JARK01001549">
    <property type="protein sequence ID" value="EYB90858.1"/>
    <property type="molecule type" value="Genomic_DNA"/>
</dbReference>
<dbReference type="OrthoDB" id="5839090at2759"/>
<organism evidence="5 6">
    <name type="scientific">Ancylostoma ceylanicum</name>
    <dbReference type="NCBI Taxonomy" id="53326"/>
    <lineage>
        <taxon>Eukaryota</taxon>
        <taxon>Metazoa</taxon>
        <taxon>Ecdysozoa</taxon>
        <taxon>Nematoda</taxon>
        <taxon>Chromadorea</taxon>
        <taxon>Rhabditida</taxon>
        <taxon>Rhabditina</taxon>
        <taxon>Rhabditomorpha</taxon>
        <taxon>Strongyloidea</taxon>
        <taxon>Ancylostomatidae</taxon>
        <taxon>Ancylostomatinae</taxon>
        <taxon>Ancylostoma</taxon>
    </lineage>
</organism>
<reference evidence="6" key="1">
    <citation type="journal article" date="2015" name="Nat. Genet.">
        <title>The genome and transcriptome of the zoonotic hookworm Ancylostoma ceylanicum identify infection-specific gene families.</title>
        <authorList>
            <person name="Schwarz E.M."/>
            <person name="Hu Y."/>
            <person name="Antoshechkin I."/>
            <person name="Miller M.M."/>
            <person name="Sternberg P.W."/>
            <person name="Aroian R.V."/>
        </authorList>
    </citation>
    <scope>NUCLEOTIDE SEQUENCE</scope>
    <source>
        <strain evidence="6">HY135</strain>
    </source>
</reference>
<dbReference type="CDD" id="cd00111">
    <property type="entry name" value="Trefoil"/>
    <property type="match status" value="1"/>
</dbReference>
<keyword evidence="1" id="KW-1015">Disulfide bond</keyword>
<proteinExistence type="predicted"/>
<keyword evidence="3" id="KW-0732">Signal</keyword>
<comment type="caution">
    <text evidence="2">Lacks conserved residue(s) required for the propagation of feature annotation.</text>
</comment>
<dbReference type="STRING" id="53326.A0A016SJH6"/>
<feature type="domain" description="P-type" evidence="4">
    <location>
        <begin position="13"/>
        <end position="59"/>
    </location>
</feature>
<evidence type="ECO:0000313" key="5">
    <source>
        <dbReference type="EMBL" id="EYB90858.1"/>
    </source>
</evidence>
<dbReference type="InterPro" id="IPR000519">
    <property type="entry name" value="P_trefoil_dom"/>
</dbReference>
<evidence type="ECO:0000259" key="4">
    <source>
        <dbReference type="PROSITE" id="PS51448"/>
    </source>
</evidence>